<evidence type="ECO:0000256" key="5">
    <source>
        <dbReference type="ARBA" id="ARBA00022694"/>
    </source>
</evidence>
<organism evidence="15 16">
    <name type="scientific">Paraglomus brasilianum</name>
    <dbReference type="NCBI Taxonomy" id="144538"/>
    <lineage>
        <taxon>Eukaryota</taxon>
        <taxon>Fungi</taxon>
        <taxon>Fungi incertae sedis</taxon>
        <taxon>Mucoromycota</taxon>
        <taxon>Glomeromycotina</taxon>
        <taxon>Glomeromycetes</taxon>
        <taxon>Paraglomerales</taxon>
        <taxon>Paraglomeraceae</taxon>
        <taxon>Paraglomus</taxon>
    </lineage>
</organism>
<evidence type="ECO:0000256" key="4">
    <source>
        <dbReference type="ARBA" id="ARBA00022691"/>
    </source>
</evidence>
<evidence type="ECO:0000259" key="14">
    <source>
        <dbReference type="Pfam" id="PF00155"/>
    </source>
</evidence>
<sequence>MSLKDQLESALKLRQQKSLLRSLTTFPSSSADFSSNDFLGLSVNAALHSLFLHHINTFPRPPLGSTGSRLLDGNSTYADELDIFLADFHNAESALTFTSGFDANVGFFSCVPQRGDAVIIDEYVHASVHDGIRASRANLVVKFKHNDLIDLKKRLDEVERNIGKGNNIFVSVESLYSMEGDIAPLTEIVEILDGYNAYLIVDEAHATGVFGPQGRGLTSEMGLENRVFARLHTFGKALASNGAAIVGPRYLCSYLVNYARPLIYSTFLPYSSLISVRCAYEVMSGGLRRHLRKLIHLFRSSLRIPPDMLLPSTSPIQGVIIPGNDKVVEMCKLIQSAGYNVKPIRSPTVPKGRERIRICIHASNTEEQIKGLLRVIEDCVNKHILYSANVTNLQRPKFCFSPTCHYPALRYPTQIHLLLRAFLPRYLSRMSRSTSVSSDSLDTSKYNIISEGKAKILFPKDNEVFYNNVQEFNRDISIAVIKTWSDIFSEEKEVKLRKRRGEGIDIQPYKFTAIEALAASGLRSIRYAKEIPNLRHIVANDLESEAVNSIKRNLEYNGISEDIVRPCQADASAMLYQHRTPDLRFDMIDVDPYGTCSPFLDGAVQAVVDGGLLCITSTDVAVLSGSTYPEKCFSNYGAMPVRGEFMHEQALRILLHAISTSASRYQRYIQPLVSLSIDFYVRVFLRVYSSPITVKKACCKTLQAYTCSGCKSFHTRPLGRMTEKNSFLSTTGPPVNSSCEFCDGKFHIGGPMWGANLHDREFVKRLLEDVRNATTDDYKTHSRMLGMLTLVSEEIDFPFYYTPSGLSGIIHCTVPPLKTFCSALLNANYQVSASHALAGSVKTNAQPGVIWDIMRGWVKREPVVQKNITANSPSKKILAVEPTLEVDFTYNKEAEPPSRKIKLVRYQMNPEKNWGPKPRAGQRKRKIKDKKDGEQVVKKVALDGNKDDESVATGTVLDEKDNELVVDKKGQSDEITT</sequence>
<dbReference type="InterPro" id="IPR004839">
    <property type="entry name" value="Aminotransferase_I/II_large"/>
</dbReference>
<evidence type="ECO:0000256" key="9">
    <source>
        <dbReference type="ARBA" id="ARBA00077143"/>
    </source>
</evidence>
<dbReference type="GO" id="GO:0030170">
    <property type="term" value="F:pyridoxal phosphate binding"/>
    <property type="evidence" value="ECO:0007669"/>
    <property type="project" value="InterPro"/>
</dbReference>
<gene>
    <name evidence="15" type="ORF">PBRASI_LOCUS2808</name>
</gene>
<dbReference type="OrthoDB" id="6349953at2759"/>
<evidence type="ECO:0000256" key="7">
    <source>
        <dbReference type="ARBA" id="ARBA00039099"/>
    </source>
</evidence>
<dbReference type="InterPro" id="IPR015422">
    <property type="entry name" value="PyrdxlP-dep_Trfase_small"/>
</dbReference>
<dbReference type="EMBL" id="CAJVPI010000231">
    <property type="protein sequence ID" value="CAG8504995.1"/>
    <property type="molecule type" value="Genomic_DNA"/>
</dbReference>
<dbReference type="Gene3D" id="3.90.1150.10">
    <property type="entry name" value="Aspartate Aminotransferase, domain 1"/>
    <property type="match status" value="1"/>
</dbReference>
<protein>
    <recommendedName>
        <fullName evidence="7">tRNA (guanine(26)-N(2))-dimethyltransferase</fullName>
        <ecNumber evidence="7">2.1.1.216</ecNumber>
    </recommendedName>
    <alternativeName>
        <fullName evidence="10">tRNA 2,2-dimethylguanosine-26 methyltransferase</fullName>
    </alternativeName>
    <alternativeName>
        <fullName evidence="9">tRNA(guanine-26,N(2)-N(2)) methyltransferase</fullName>
    </alternativeName>
    <alternativeName>
        <fullName evidence="11">tRNA(m(2,2)G26)dimethyltransferase</fullName>
    </alternativeName>
</protein>
<dbReference type="Pfam" id="PF00155">
    <property type="entry name" value="Aminotran_1_2"/>
    <property type="match status" value="1"/>
</dbReference>
<keyword evidence="2 12" id="KW-0489">Methyltransferase</keyword>
<keyword evidence="6 12" id="KW-0694">RNA-binding</keyword>
<dbReference type="InterPro" id="IPR015421">
    <property type="entry name" value="PyrdxlP-dep_Trfase_major"/>
</dbReference>
<accession>A0A9N9F2X6</accession>
<evidence type="ECO:0000313" key="15">
    <source>
        <dbReference type="EMBL" id="CAG8504995.1"/>
    </source>
</evidence>
<feature type="compositionally biased region" description="Basic and acidic residues" evidence="13">
    <location>
        <begin position="929"/>
        <end position="949"/>
    </location>
</feature>
<evidence type="ECO:0000256" key="8">
    <source>
        <dbReference type="ARBA" id="ARBA00051897"/>
    </source>
</evidence>
<feature type="region of interest" description="Disordered" evidence="13">
    <location>
        <begin position="910"/>
        <end position="977"/>
    </location>
</feature>
<evidence type="ECO:0000256" key="10">
    <source>
        <dbReference type="ARBA" id="ARBA00082896"/>
    </source>
</evidence>
<dbReference type="GO" id="GO:0002940">
    <property type="term" value="P:tRNA N2-guanine methylation"/>
    <property type="evidence" value="ECO:0007669"/>
    <property type="project" value="TreeGrafter"/>
</dbReference>
<reference evidence="15" key="1">
    <citation type="submission" date="2021-06" db="EMBL/GenBank/DDBJ databases">
        <authorList>
            <person name="Kallberg Y."/>
            <person name="Tangrot J."/>
            <person name="Rosling A."/>
        </authorList>
    </citation>
    <scope>NUCLEOTIDE SEQUENCE</scope>
    <source>
        <strain evidence="15">BR232B</strain>
    </source>
</reference>
<comment type="catalytic activity">
    <reaction evidence="8">
        <text>guanosine(26) in tRNA + 2 S-adenosyl-L-methionine = N(2)-dimethylguanosine(26) in tRNA + 2 S-adenosyl-L-homocysteine + 2 H(+)</text>
        <dbReference type="Rhea" id="RHEA:43140"/>
        <dbReference type="Rhea" id="RHEA-COMP:10359"/>
        <dbReference type="Rhea" id="RHEA-COMP:10360"/>
        <dbReference type="ChEBI" id="CHEBI:15378"/>
        <dbReference type="ChEBI" id="CHEBI:57856"/>
        <dbReference type="ChEBI" id="CHEBI:59789"/>
        <dbReference type="ChEBI" id="CHEBI:74269"/>
        <dbReference type="ChEBI" id="CHEBI:74513"/>
        <dbReference type="EC" id="2.1.1.216"/>
    </reaction>
</comment>
<dbReference type="EC" id="2.1.1.216" evidence="7"/>
<dbReference type="InterPro" id="IPR042296">
    <property type="entry name" value="tRNA_met_Trm1_C"/>
</dbReference>
<dbReference type="SUPFAM" id="SSF53335">
    <property type="entry name" value="S-adenosyl-L-methionine-dependent methyltransferases"/>
    <property type="match status" value="1"/>
</dbReference>
<dbReference type="Gene3D" id="3.40.640.10">
    <property type="entry name" value="Type I PLP-dependent aspartate aminotransferase-like (Major domain)"/>
    <property type="match status" value="1"/>
</dbReference>
<dbReference type="SUPFAM" id="SSF53383">
    <property type="entry name" value="PLP-dependent transferases"/>
    <property type="match status" value="1"/>
</dbReference>
<keyword evidence="3 12" id="KW-0808">Transferase</keyword>
<comment type="similarity">
    <text evidence="12">Belongs to the class I-like SAM-binding methyltransferase superfamily. Trm1 family.</text>
</comment>
<dbReference type="Pfam" id="PF02005">
    <property type="entry name" value="TRM"/>
    <property type="match status" value="1"/>
</dbReference>
<dbReference type="GO" id="GO:0000049">
    <property type="term" value="F:tRNA binding"/>
    <property type="evidence" value="ECO:0007669"/>
    <property type="project" value="UniProtKB-UniRule"/>
</dbReference>
<dbReference type="FunFam" id="3.40.50.150:FF:000051">
    <property type="entry name" value="tRNA (guanine(26)-N(2))-dimethyltransferase"/>
    <property type="match status" value="1"/>
</dbReference>
<dbReference type="PANTHER" id="PTHR10631">
    <property type="entry name" value="N 2 ,N 2 -DIMETHYLGUANOSINE TRNA METHYLTRANSFERASE"/>
    <property type="match status" value="1"/>
</dbReference>
<dbReference type="Gene3D" id="3.40.50.150">
    <property type="entry name" value="Vaccinia Virus protein VP39"/>
    <property type="match status" value="1"/>
</dbReference>
<evidence type="ECO:0000256" key="3">
    <source>
        <dbReference type="ARBA" id="ARBA00022679"/>
    </source>
</evidence>
<feature type="compositionally biased region" description="Basic and acidic residues" evidence="13">
    <location>
        <begin position="957"/>
        <end position="977"/>
    </location>
</feature>
<evidence type="ECO:0000256" key="12">
    <source>
        <dbReference type="PROSITE-ProRule" id="PRU00958"/>
    </source>
</evidence>
<dbReference type="Proteomes" id="UP000789739">
    <property type="component" value="Unassembled WGS sequence"/>
</dbReference>
<dbReference type="PROSITE" id="PS51626">
    <property type="entry name" value="SAM_MT_TRM1"/>
    <property type="match status" value="1"/>
</dbReference>
<dbReference type="Gene3D" id="3.30.56.70">
    <property type="entry name" value="N2,N2-dimethylguanosine tRNA methyltransferase, C-terminal domain"/>
    <property type="match status" value="1"/>
</dbReference>
<evidence type="ECO:0000256" key="13">
    <source>
        <dbReference type="SAM" id="MobiDB-lite"/>
    </source>
</evidence>
<dbReference type="FunFam" id="3.30.56.70:FF:000001">
    <property type="entry name" value="tRNA (guanine(26)-N(2))-dimethyltransferase"/>
    <property type="match status" value="1"/>
</dbReference>
<evidence type="ECO:0000256" key="1">
    <source>
        <dbReference type="ARBA" id="ARBA00022555"/>
    </source>
</evidence>
<dbReference type="NCBIfam" id="TIGR00308">
    <property type="entry name" value="TRM1"/>
    <property type="match status" value="1"/>
</dbReference>
<dbReference type="AlphaFoldDB" id="A0A9N9F2X6"/>
<keyword evidence="5 12" id="KW-0819">tRNA processing</keyword>
<dbReference type="GO" id="GO:0160104">
    <property type="term" value="F:tRNA (guanine(26)-N2)-dimethyltransferase activity"/>
    <property type="evidence" value="ECO:0007669"/>
    <property type="project" value="UniProtKB-EC"/>
</dbReference>
<dbReference type="GO" id="GO:0005634">
    <property type="term" value="C:nucleus"/>
    <property type="evidence" value="ECO:0007669"/>
    <property type="project" value="TreeGrafter"/>
</dbReference>
<keyword evidence="4 12" id="KW-0949">S-adenosyl-L-methionine</keyword>
<dbReference type="PANTHER" id="PTHR10631:SF3">
    <property type="entry name" value="TRNA (GUANINE(26)-N(2))-DIMETHYLTRANSFERASE"/>
    <property type="match status" value="1"/>
</dbReference>
<dbReference type="InterPro" id="IPR029063">
    <property type="entry name" value="SAM-dependent_MTases_sf"/>
</dbReference>
<comment type="caution">
    <text evidence="15">The sequence shown here is derived from an EMBL/GenBank/DDBJ whole genome shotgun (WGS) entry which is preliminary data.</text>
</comment>
<dbReference type="InterPro" id="IPR015424">
    <property type="entry name" value="PyrdxlP-dep_Trfase"/>
</dbReference>
<evidence type="ECO:0000256" key="11">
    <source>
        <dbReference type="ARBA" id="ARBA00083299"/>
    </source>
</evidence>
<evidence type="ECO:0000256" key="6">
    <source>
        <dbReference type="ARBA" id="ARBA00022884"/>
    </source>
</evidence>
<name>A0A9N9F2X6_9GLOM</name>
<dbReference type="InterPro" id="IPR002905">
    <property type="entry name" value="Trm1"/>
</dbReference>
<proteinExistence type="inferred from homology"/>
<evidence type="ECO:0000313" key="16">
    <source>
        <dbReference type="Proteomes" id="UP000789739"/>
    </source>
</evidence>
<keyword evidence="1 12" id="KW-0820">tRNA-binding</keyword>
<evidence type="ECO:0000256" key="2">
    <source>
        <dbReference type="ARBA" id="ARBA00022603"/>
    </source>
</evidence>
<feature type="domain" description="Aminotransferase class I/classII large" evidence="14">
    <location>
        <begin position="37"/>
        <end position="376"/>
    </location>
</feature>
<keyword evidence="16" id="KW-1185">Reference proteome</keyword>